<name>A0AA88YAG0_PINIB</name>
<dbReference type="Proteomes" id="UP001186944">
    <property type="component" value="Unassembled WGS sequence"/>
</dbReference>
<dbReference type="GO" id="GO:0051308">
    <property type="term" value="P:male meiosis chromosome separation"/>
    <property type="evidence" value="ECO:0007669"/>
    <property type="project" value="TreeGrafter"/>
</dbReference>
<dbReference type="PANTHER" id="PTHR28642:SF1">
    <property type="entry name" value="MEIOSIS 1 ARREST PROTEIN"/>
    <property type="match status" value="1"/>
</dbReference>
<dbReference type="GO" id="GO:0007283">
    <property type="term" value="P:spermatogenesis"/>
    <property type="evidence" value="ECO:0007669"/>
    <property type="project" value="InterPro"/>
</dbReference>
<protein>
    <submittedName>
        <fullName evidence="1">Uncharacterized protein</fullName>
    </submittedName>
</protein>
<evidence type="ECO:0000313" key="2">
    <source>
        <dbReference type="Proteomes" id="UP001186944"/>
    </source>
</evidence>
<organism evidence="1 2">
    <name type="scientific">Pinctada imbricata</name>
    <name type="common">Atlantic pearl-oyster</name>
    <name type="synonym">Pinctada martensii</name>
    <dbReference type="NCBI Taxonomy" id="66713"/>
    <lineage>
        <taxon>Eukaryota</taxon>
        <taxon>Metazoa</taxon>
        <taxon>Spiralia</taxon>
        <taxon>Lophotrochozoa</taxon>
        <taxon>Mollusca</taxon>
        <taxon>Bivalvia</taxon>
        <taxon>Autobranchia</taxon>
        <taxon>Pteriomorphia</taxon>
        <taxon>Pterioida</taxon>
        <taxon>Pterioidea</taxon>
        <taxon>Pteriidae</taxon>
        <taxon>Pinctada</taxon>
    </lineage>
</organism>
<proteinExistence type="predicted"/>
<dbReference type="InterPro" id="IPR033587">
    <property type="entry name" value="M1AP"/>
</dbReference>
<reference evidence="1" key="1">
    <citation type="submission" date="2019-08" db="EMBL/GenBank/DDBJ databases">
        <title>The improved chromosome-level genome for the pearl oyster Pinctada fucata martensii using PacBio sequencing and Hi-C.</title>
        <authorList>
            <person name="Zheng Z."/>
        </authorList>
    </citation>
    <scope>NUCLEOTIDE SEQUENCE</scope>
    <source>
        <strain evidence="1">ZZ-2019</strain>
        <tissue evidence="1">Adductor muscle</tissue>
    </source>
</reference>
<sequence>MIDTRVANLGMDVAEDMINALENVIAVICHMSGPSKMPLFGLYGLDNTSEMLLPLTHLKGNLSRIQTSLRDLRSLMESAINETLSGCIEQAIKEAYGQFRRQVYQSIRGIPDSCQQLEIILMTQQPREIVQRQLDTVAISLESQYLTKIQVVIIGHGFDNECTKGCDDDCSQGSSVGSNESPLSGIIEITRLDACGSELIIKCDLRERLINPSDLPFKEEYPMVVQPTACWRMDWDELESQQQNFKSLCIELFEKSDDDVIFEVDGFLTSQDKFFKSGIETLKHRLQNIKLSATESSLVKGVLFHQDSAPVHKPVTAMTAIHDCGFNSYSPDLASSDFHSQN</sequence>
<accession>A0AA88YAG0</accession>
<comment type="caution">
    <text evidence="1">The sequence shown here is derived from an EMBL/GenBank/DDBJ whole genome shotgun (WGS) entry which is preliminary data.</text>
</comment>
<dbReference type="GO" id="GO:0007127">
    <property type="term" value="P:meiosis I"/>
    <property type="evidence" value="ECO:0007669"/>
    <property type="project" value="InterPro"/>
</dbReference>
<dbReference type="EMBL" id="VSWD01000005">
    <property type="protein sequence ID" value="KAK3101494.1"/>
    <property type="molecule type" value="Genomic_DNA"/>
</dbReference>
<dbReference type="PANTHER" id="PTHR28642">
    <property type="entry name" value="MEIOSIS 1 ARREST PROTEIN"/>
    <property type="match status" value="1"/>
</dbReference>
<dbReference type="AlphaFoldDB" id="A0AA88YAG0"/>
<evidence type="ECO:0000313" key="1">
    <source>
        <dbReference type="EMBL" id="KAK3101494.1"/>
    </source>
</evidence>
<keyword evidence="2" id="KW-1185">Reference proteome</keyword>
<gene>
    <name evidence="1" type="ORF">FSP39_004015</name>
</gene>